<evidence type="ECO:0000313" key="9">
    <source>
        <dbReference type="Proteomes" id="UP001368500"/>
    </source>
</evidence>
<dbReference type="PIRSF" id="PIRSF005427">
    <property type="entry name" value="RseB"/>
    <property type="match status" value="1"/>
</dbReference>
<dbReference type="EMBL" id="JBBUTF010000002">
    <property type="protein sequence ID" value="MEK8024827.1"/>
    <property type="molecule type" value="Genomic_DNA"/>
</dbReference>
<keyword evidence="9" id="KW-1185">Reference proteome</keyword>
<comment type="similarity">
    <text evidence="2">Belongs to the RseB family.</text>
</comment>
<evidence type="ECO:0000256" key="2">
    <source>
        <dbReference type="ARBA" id="ARBA00008150"/>
    </source>
</evidence>
<feature type="domain" description="MucB/RseB N-terminal" evidence="6">
    <location>
        <begin position="52"/>
        <end position="224"/>
    </location>
</feature>
<dbReference type="CDD" id="cd16327">
    <property type="entry name" value="RseB"/>
    <property type="match status" value="1"/>
</dbReference>
<evidence type="ECO:0000313" key="8">
    <source>
        <dbReference type="EMBL" id="MEK8024827.1"/>
    </source>
</evidence>
<feature type="signal peptide" evidence="5">
    <location>
        <begin position="1"/>
        <end position="27"/>
    </location>
</feature>
<evidence type="ECO:0000259" key="6">
    <source>
        <dbReference type="Pfam" id="PF03888"/>
    </source>
</evidence>
<name>A0ABU9B752_9BURK</name>
<evidence type="ECO:0000256" key="5">
    <source>
        <dbReference type="SAM" id="SignalP"/>
    </source>
</evidence>
<evidence type="ECO:0000259" key="7">
    <source>
        <dbReference type="Pfam" id="PF17188"/>
    </source>
</evidence>
<dbReference type="InterPro" id="IPR033434">
    <property type="entry name" value="MucB/RseB_N"/>
</dbReference>
<dbReference type="InterPro" id="IPR038484">
    <property type="entry name" value="MucB/RseB_C_sf"/>
</dbReference>
<feature type="chain" id="PRO_5045334103" evidence="5">
    <location>
        <begin position="28"/>
        <end position="355"/>
    </location>
</feature>
<dbReference type="PANTHER" id="PTHR38782:SF1">
    <property type="entry name" value="SIGMA-E FACTOR REGULATORY PROTEIN RSEB"/>
    <property type="match status" value="1"/>
</dbReference>
<protein>
    <submittedName>
        <fullName evidence="8">MucB/RseB C-terminal domain-containing protein</fullName>
    </submittedName>
</protein>
<evidence type="ECO:0000256" key="4">
    <source>
        <dbReference type="ARBA" id="ARBA00022764"/>
    </source>
</evidence>
<dbReference type="RefSeq" id="WP_341372598.1">
    <property type="nucleotide sequence ID" value="NZ_JBBUTF010000002.1"/>
</dbReference>
<gene>
    <name evidence="8" type="ORF">AACH11_02435</name>
</gene>
<organism evidence="8 9">
    <name type="scientific">Pseudaquabacterium rugosum</name>
    <dbReference type="NCBI Taxonomy" id="2984194"/>
    <lineage>
        <taxon>Bacteria</taxon>
        <taxon>Pseudomonadati</taxon>
        <taxon>Pseudomonadota</taxon>
        <taxon>Betaproteobacteria</taxon>
        <taxon>Burkholderiales</taxon>
        <taxon>Sphaerotilaceae</taxon>
        <taxon>Pseudaquabacterium</taxon>
    </lineage>
</organism>
<feature type="domain" description="MucB/RseB C-terminal" evidence="7">
    <location>
        <begin position="248"/>
        <end position="349"/>
    </location>
</feature>
<dbReference type="Gene3D" id="3.30.200.100">
    <property type="entry name" value="MucB/RseB, C-terminal domain"/>
    <property type="match status" value="1"/>
</dbReference>
<accession>A0ABU9B752</accession>
<dbReference type="Pfam" id="PF17188">
    <property type="entry name" value="MucB_RseB_C"/>
    <property type="match status" value="1"/>
</dbReference>
<dbReference type="Pfam" id="PF03888">
    <property type="entry name" value="MucB_RseB"/>
    <property type="match status" value="1"/>
</dbReference>
<dbReference type="InterPro" id="IPR005588">
    <property type="entry name" value="MucB_RseB"/>
</dbReference>
<dbReference type="Proteomes" id="UP001368500">
    <property type="component" value="Unassembled WGS sequence"/>
</dbReference>
<comment type="subcellular location">
    <subcellularLocation>
        <location evidence="1">Periplasm</location>
    </subcellularLocation>
</comment>
<keyword evidence="3 5" id="KW-0732">Signal</keyword>
<evidence type="ECO:0000256" key="3">
    <source>
        <dbReference type="ARBA" id="ARBA00022729"/>
    </source>
</evidence>
<dbReference type="PANTHER" id="PTHR38782">
    <property type="match status" value="1"/>
</dbReference>
<reference evidence="8 9" key="1">
    <citation type="submission" date="2024-04" db="EMBL/GenBank/DDBJ databases">
        <title>Novel species of the genus Ideonella isolated from streams.</title>
        <authorList>
            <person name="Lu H."/>
        </authorList>
    </citation>
    <scope>NUCLEOTIDE SEQUENCE [LARGE SCALE GENOMIC DNA]</scope>
    <source>
        <strain evidence="8 9">BYS139W</strain>
    </source>
</reference>
<sequence>MMAGLWCRAGRQGVALLLACAAGQVAAASASQPAASEAGRPQQARVADALEAGQWLQRIQSAAASRSYRGTRVVSNAAGGVSSSRVTHLSDGHQRYERVEGLDGKAQVQLRLNDQLMFLSPATKVVVTEQREAVASFPRLPAAAGQRALEHYELRSLGTDRIAGLEADVLLLKPRDGLRFAQRWWAERDSGLLLRMDLLGPRGDVLESSAFSELTLLPRPKPESVGKALREIEGWRVVRPPLQRVQLDAEGWHQVRPVRGFQLIGAYRGVLDPESPQAAQIPVLQAVYSDGLTHVSVFIEAAAATPTKVVRQPMRTMLGATATVMVPHGEHWITVIGDVPLETALQFDAGLERRP</sequence>
<dbReference type="InterPro" id="IPR033436">
    <property type="entry name" value="MucB/RseB_C"/>
</dbReference>
<dbReference type="Gene3D" id="2.50.20.10">
    <property type="entry name" value="Lipoprotein localisation LolA/LolB/LppX"/>
    <property type="match status" value="1"/>
</dbReference>
<keyword evidence="4" id="KW-0574">Periplasm</keyword>
<comment type="caution">
    <text evidence="8">The sequence shown here is derived from an EMBL/GenBank/DDBJ whole genome shotgun (WGS) entry which is preliminary data.</text>
</comment>
<evidence type="ECO:0000256" key="1">
    <source>
        <dbReference type="ARBA" id="ARBA00004418"/>
    </source>
</evidence>
<proteinExistence type="inferred from homology"/>